<organism evidence="4 5">
    <name type="scientific">Laetiporus sulphureus 93-53</name>
    <dbReference type="NCBI Taxonomy" id="1314785"/>
    <lineage>
        <taxon>Eukaryota</taxon>
        <taxon>Fungi</taxon>
        <taxon>Dikarya</taxon>
        <taxon>Basidiomycota</taxon>
        <taxon>Agaricomycotina</taxon>
        <taxon>Agaricomycetes</taxon>
        <taxon>Polyporales</taxon>
        <taxon>Laetiporus</taxon>
    </lineage>
</organism>
<proteinExistence type="predicted"/>
<keyword evidence="5" id="KW-1185">Reference proteome</keyword>
<accession>A0A165DJE8</accession>
<dbReference type="InParanoid" id="A0A165DJE8"/>
<dbReference type="PROSITE" id="PS00107">
    <property type="entry name" value="PROTEIN_KINASE_ATP"/>
    <property type="match status" value="1"/>
</dbReference>
<evidence type="ECO:0000313" key="4">
    <source>
        <dbReference type="EMBL" id="KZT05014.1"/>
    </source>
</evidence>
<evidence type="ECO:0000256" key="1">
    <source>
        <dbReference type="PROSITE-ProRule" id="PRU10141"/>
    </source>
</evidence>
<dbReference type="InterPro" id="IPR017441">
    <property type="entry name" value="Protein_kinase_ATP_BS"/>
</dbReference>
<dbReference type="Proteomes" id="UP000076871">
    <property type="component" value="Unassembled WGS sequence"/>
</dbReference>
<feature type="compositionally biased region" description="Basic and acidic residues" evidence="3">
    <location>
        <begin position="350"/>
        <end position="379"/>
    </location>
</feature>
<evidence type="ECO:0000256" key="2">
    <source>
        <dbReference type="SAM" id="Coils"/>
    </source>
</evidence>
<feature type="compositionally biased region" description="Low complexity" evidence="3">
    <location>
        <begin position="1"/>
        <end position="15"/>
    </location>
</feature>
<reference evidence="4 5" key="1">
    <citation type="journal article" date="2016" name="Mol. Biol. Evol.">
        <title>Comparative Genomics of Early-Diverging Mushroom-Forming Fungi Provides Insights into the Origins of Lignocellulose Decay Capabilities.</title>
        <authorList>
            <person name="Nagy L.G."/>
            <person name="Riley R."/>
            <person name="Tritt A."/>
            <person name="Adam C."/>
            <person name="Daum C."/>
            <person name="Floudas D."/>
            <person name="Sun H."/>
            <person name="Yadav J.S."/>
            <person name="Pangilinan J."/>
            <person name="Larsson K.H."/>
            <person name="Matsuura K."/>
            <person name="Barry K."/>
            <person name="Labutti K."/>
            <person name="Kuo R."/>
            <person name="Ohm R.A."/>
            <person name="Bhattacharya S.S."/>
            <person name="Shirouzu T."/>
            <person name="Yoshinaga Y."/>
            <person name="Martin F.M."/>
            <person name="Grigoriev I.V."/>
            <person name="Hibbett D.S."/>
        </authorList>
    </citation>
    <scope>NUCLEOTIDE SEQUENCE [LARGE SCALE GENOMIC DNA]</scope>
    <source>
        <strain evidence="4 5">93-53</strain>
    </source>
</reference>
<dbReference type="GeneID" id="63826280"/>
<dbReference type="AlphaFoldDB" id="A0A165DJE8"/>
<dbReference type="OrthoDB" id="5327923at2759"/>
<feature type="compositionally biased region" description="Pro residues" evidence="3">
    <location>
        <begin position="37"/>
        <end position="47"/>
    </location>
</feature>
<feature type="region of interest" description="Disordered" evidence="3">
    <location>
        <begin position="283"/>
        <end position="383"/>
    </location>
</feature>
<feature type="coiled-coil region" evidence="2">
    <location>
        <begin position="665"/>
        <end position="692"/>
    </location>
</feature>
<evidence type="ECO:0000313" key="5">
    <source>
        <dbReference type="Proteomes" id="UP000076871"/>
    </source>
</evidence>
<protein>
    <recommendedName>
        <fullName evidence="6">Protein kinase domain-containing protein</fullName>
    </recommendedName>
</protein>
<keyword evidence="1" id="KW-0067">ATP-binding</keyword>
<keyword evidence="2" id="KW-0175">Coiled coil</keyword>
<gene>
    <name evidence="4" type="ORF">LAESUDRAFT_727593</name>
</gene>
<feature type="compositionally biased region" description="Basic and acidic residues" evidence="3">
    <location>
        <begin position="306"/>
        <end position="321"/>
    </location>
</feature>
<evidence type="ECO:0000256" key="3">
    <source>
        <dbReference type="SAM" id="MobiDB-lite"/>
    </source>
</evidence>
<feature type="binding site" evidence="1">
    <location>
        <position position="490"/>
    </location>
    <ligand>
        <name>ATP</name>
        <dbReference type="ChEBI" id="CHEBI:30616"/>
    </ligand>
</feature>
<dbReference type="GO" id="GO:0005524">
    <property type="term" value="F:ATP binding"/>
    <property type="evidence" value="ECO:0007669"/>
    <property type="project" value="UniProtKB-UniRule"/>
</dbReference>
<sequence>MSKTDSQTQSTSTGSPCRPTTKDRARLVTRQWLRDPSGPPLPRPPPMGTRTPNGLIWGHTLTDLMWIQRVPGVNVLTVWSRSMIKEFGENYVEAEFAKPEPWPRLRRPWPVLKLPVAKKNTVFPPLGALDEGSDHEDGKDSMVFQIRRDDSAPDDDIDPADELNPESLIAVYGGALVPNPDPNAERPSDTPTISPLGVPYLLLWIEELQETFQFTWGVEGADRIRMIRSPDGRPLVVDEVGVLPILVKRLLEGEGKGTSTYLTQRNGRPMIILKTSMLDDMLESGKLNPESPSEPVAGRSSVNKGKQTEQRKDQVASEKAGKSMSAMAEQMSLNEPSASHGTSAPRPPVSKHDVKGKGKKKEVDDKKEDQTQKRQDPSKHRGICSSSAKELCFDKQYIAKIPKLEESIPDKYFPDTLMVHRMNQYVRVFPGFTRDDDPSSTSTSNTAHLWLSENAVLGKGHHSVVYTAPLTLPPPLSACGPHQQVTVAAKTANGTVSARKFLRNEARVFNMFPRHLQEEWCGYNLVTPIRHPVPVGAVVPKFYGYYVPVGEKGGKKDWDKTWEGYDEDDDRSVGHLSPVLLMEECGTPIEPEKFSIDDRSECYSLILRLHIESFVQGSMYVRNVLWQPGPLTKPPSERSRKTPSFRIIDFGRAEHLSDHIREGQTKEVMREKVKLVEEYVEAEEKRAQKELLMEDFNY</sequence>
<feature type="region of interest" description="Disordered" evidence="3">
    <location>
        <begin position="1"/>
        <end position="50"/>
    </location>
</feature>
<dbReference type="EMBL" id="KV427633">
    <property type="protein sequence ID" value="KZT05014.1"/>
    <property type="molecule type" value="Genomic_DNA"/>
</dbReference>
<dbReference type="STRING" id="1314785.A0A165DJE8"/>
<dbReference type="RefSeq" id="XP_040762754.1">
    <property type="nucleotide sequence ID" value="XM_040909251.1"/>
</dbReference>
<feature type="compositionally biased region" description="Polar residues" evidence="3">
    <location>
        <begin position="331"/>
        <end position="342"/>
    </location>
</feature>
<name>A0A165DJE8_9APHY</name>
<evidence type="ECO:0008006" key="6">
    <source>
        <dbReference type="Google" id="ProtNLM"/>
    </source>
</evidence>
<keyword evidence="1" id="KW-0547">Nucleotide-binding</keyword>